<dbReference type="RefSeq" id="WP_015874048.1">
    <property type="nucleotide sequence ID" value="NZ_CAWNYN010000001.1"/>
</dbReference>
<organism evidence="1 2">
    <name type="scientific">Candidatus Williamhamiltonella defendens</name>
    <dbReference type="NCBI Taxonomy" id="138072"/>
    <lineage>
        <taxon>Bacteria</taxon>
        <taxon>Pseudomonadati</taxon>
        <taxon>Pseudomonadota</taxon>
        <taxon>Gammaproteobacteria</taxon>
        <taxon>Enterobacterales</taxon>
        <taxon>Enterobacteriaceae</taxon>
        <taxon>aphid secondary symbionts</taxon>
        <taxon>Candidatus Williamhamiltonella</taxon>
    </lineage>
</organism>
<evidence type="ECO:0000313" key="2">
    <source>
        <dbReference type="Proteomes" id="UP000229055"/>
    </source>
</evidence>
<dbReference type="NCBIfam" id="TIGR01594">
    <property type="entry name" value="holin_lambda"/>
    <property type="match status" value="1"/>
</dbReference>
<dbReference type="InterPro" id="IPR006481">
    <property type="entry name" value="Phage_lambda_GpS_holin"/>
</dbReference>
<reference evidence="2" key="1">
    <citation type="submission" date="2016-10" db="EMBL/GenBank/DDBJ databases">
        <authorList>
            <person name="Chevignon G."/>
        </authorList>
    </citation>
    <scope>NUCLEOTIDE SEQUENCE [LARGE SCALE GENOMIC DNA]</scope>
    <source>
        <strain evidence="2">ZA17</strain>
    </source>
</reference>
<name>A0A2D3TDJ1_9ENTR</name>
<accession>A0A2D3TDJ1</accession>
<gene>
    <name evidence="1" type="ORF">BJP43_05890</name>
</gene>
<dbReference type="Proteomes" id="UP000229055">
    <property type="component" value="Chromosome"/>
</dbReference>
<dbReference type="Pfam" id="PF05106">
    <property type="entry name" value="Phage_holin_3_1"/>
    <property type="match status" value="1"/>
</dbReference>
<dbReference type="OMA" id="YRNVGMR"/>
<dbReference type="AlphaFoldDB" id="A0A2D3TDJ1"/>
<evidence type="ECO:0000313" key="1">
    <source>
        <dbReference type="EMBL" id="ATW33872.1"/>
    </source>
</evidence>
<sequence>MPNFCQTLLDILKHRIIGAALAFMTALLRGLYQKKSFNCSLLDALMCALFGSVAHELLLFLGMKTDYTWLISIVIGYLGTDYIGSWLKKKLG</sequence>
<dbReference type="GeneID" id="66261273"/>
<reference evidence="2" key="2">
    <citation type="submission" date="2017-11" db="EMBL/GenBank/DDBJ databases">
        <title>PacBio sequencing of new strain of the secondary endosymbiont Candidatus Hamiltonella defensa.</title>
        <authorList>
            <person name="Strand M.R."/>
            <person name="Oliver K."/>
        </authorList>
    </citation>
    <scope>NUCLEOTIDE SEQUENCE [LARGE SCALE GENOMIC DNA]</scope>
    <source>
        <strain evidence="2">ZA17</strain>
    </source>
</reference>
<protein>
    <submittedName>
        <fullName evidence="1">Phage holin, lambda family</fullName>
    </submittedName>
</protein>
<dbReference type="EMBL" id="CP017613">
    <property type="protein sequence ID" value="ATW33872.1"/>
    <property type="molecule type" value="Genomic_DNA"/>
</dbReference>
<proteinExistence type="predicted"/>